<evidence type="ECO:0000313" key="2">
    <source>
        <dbReference type="EMBL" id="KAA9041073.1"/>
    </source>
</evidence>
<protein>
    <recommendedName>
        <fullName evidence="1">TonB C-terminal domain-containing protein</fullName>
    </recommendedName>
</protein>
<accession>A0A5J5IL28</accession>
<dbReference type="Proteomes" id="UP000326903">
    <property type="component" value="Unassembled WGS sequence"/>
</dbReference>
<dbReference type="Pfam" id="PF03544">
    <property type="entry name" value="TonB_C"/>
    <property type="match status" value="1"/>
</dbReference>
<evidence type="ECO:0000313" key="3">
    <source>
        <dbReference type="Proteomes" id="UP000326903"/>
    </source>
</evidence>
<dbReference type="Gene3D" id="3.90.930.1">
    <property type="match status" value="1"/>
</dbReference>
<feature type="domain" description="TonB C-terminal" evidence="1">
    <location>
        <begin position="248"/>
        <end position="314"/>
    </location>
</feature>
<proteinExistence type="predicted"/>
<gene>
    <name evidence="2" type="ORF">FW778_03260</name>
</gene>
<dbReference type="EMBL" id="VYQF01000001">
    <property type="protein sequence ID" value="KAA9041073.1"/>
    <property type="molecule type" value="Genomic_DNA"/>
</dbReference>
<dbReference type="SUPFAM" id="SSF82185">
    <property type="entry name" value="Histone H3 K4-specific methyltransferase SET7/9 N-terminal domain"/>
    <property type="match status" value="1"/>
</dbReference>
<reference evidence="2 3" key="1">
    <citation type="submission" date="2019-09" db="EMBL/GenBank/DDBJ databases">
        <title>Draft genome sequence of Ginsengibacter sp. BR5-29.</title>
        <authorList>
            <person name="Im W.-T."/>
        </authorList>
    </citation>
    <scope>NUCLEOTIDE SEQUENCE [LARGE SCALE GENOMIC DNA]</scope>
    <source>
        <strain evidence="2 3">BR5-29</strain>
    </source>
</reference>
<sequence>MHFRFLLVPIAVFFYSTSFSQKKIEHYYNYYRRECPADDARYYSLEVKTDSGWYKTDYFVSIKKLQMAGLYEDQEDLIPNGTFYQFYCNGALESVGKFIHGKKTGRWMYYFPDRTIKDSENYEDGNRVGISLGWYDDGASRDSLNLDASGDGVYISWFDNGNPSSAGRYTHFNQHEGKWQYFHKNGKLSALEIYKHDTLIDKNYFDEEGNPMADTTSTDRNAQFVGGDRAWNNYLTKRLYFPPGYEFKSGYQAVVTVTATVHEDGTIGDTQVSLPLNPAFDKVAFEALKGSPPWAPAIKHNRKVSSEVSLSINFSE</sequence>
<dbReference type="GO" id="GO:0055085">
    <property type="term" value="P:transmembrane transport"/>
    <property type="evidence" value="ECO:0007669"/>
    <property type="project" value="InterPro"/>
</dbReference>
<dbReference type="RefSeq" id="WP_150413162.1">
    <property type="nucleotide sequence ID" value="NZ_VYQF01000001.1"/>
</dbReference>
<dbReference type="Gene3D" id="2.20.110.10">
    <property type="entry name" value="Histone H3 K4-specific methyltransferase SET7/9 N-terminal domain"/>
    <property type="match status" value="1"/>
</dbReference>
<name>A0A5J5IL28_9BACT</name>
<dbReference type="InterPro" id="IPR037682">
    <property type="entry name" value="TonB_C"/>
</dbReference>
<dbReference type="SUPFAM" id="SSF74653">
    <property type="entry name" value="TolA/TonB C-terminal domain"/>
    <property type="match status" value="1"/>
</dbReference>
<keyword evidence="3" id="KW-1185">Reference proteome</keyword>
<dbReference type="AlphaFoldDB" id="A0A5J5IL28"/>
<comment type="caution">
    <text evidence="2">The sequence shown here is derived from an EMBL/GenBank/DDBJ whole genome shotgun (WGS) entry which is preliminary data.</text>
</comment>
<organism evidence="2 3">
    <name type="scientific">Ginsengibacter hankyongi</name>
    <dbReference type="NCBI Taxonomy" id="2607284"/>
    <lineage>
        <taxon>Bacteria</taxon>
        <taxon>Pseudomonadati</taxon>
        <taxon>Bacteroidota</taxon>
        <taxon>Chitinophagia</taxon>
        <taxon>Chitinophagales</taxon>
        <taxon>Chitinophagaceae</taxon>
        <taxon>Ginsengibacter</taxon>
    </lineage>
</organism>
<evidence type="ECO:0000259" key="1">
    <source>
        <dbReference type="Pfam" id="PF03544"/>
    </source>
</evidence>